<dbReference type="AlphaFoldDB" id="A0AA39KD59"/>
<evidence type="ECO:0000256" key="1">
    <source>
        <dbReference type="SAM" id="Phobius"/>
    </source>
</evidence>
<dbReference type="Proteomes" id="UP001175211">
    <property type="component" value="Unassembled WGS sequence"/>
</dbReference>
<comment type="caution">
    <text evidence="2">The sequence shown here is derived from an EMBL/GenBank/DDBJ whole genome shotgun (WGS) entry which is preliminary data.</text>
</comment>
<feature type="transmembrane region" description="Helical" evidence="1">
    <location>
        <begin position="158"/>
        <end position="177"/>
    </location>
</feature>
<proteinExistence type="predicted"/>
<keyword evidence="1" id="KW-1133">Transmembrane helix</keyword>
<sequence>MPDWKSQSEITLDNNVFIKLMHALLGVYVWEFFVSLSFDWDFMSRRKKFRWPMIFYFLNRYLLLFALVGIAIALNITKEVNCQALYTFNQLAGNAAVGLASINLSLRTVAVYAQSKILIGVLIVLILGHWSLILQGVLVEAEWIPETETCVITSANNTILAATFIYSMVFDFIILMLNTYKLVGRRGPSGGSQLTRMLFSDGLVYFIIAFLSNLIATVFMCLNLNAIMSVIFNVPAAIGSTIVACRAVRRLNKFYHRGVEVYASGSGSNSNDTPPRFRTMNQVAVGGRTLRGTSTVRPPPSDLTSGVHVQMETFTRTDNFNNGTVSPTHVTFEDDSTDKRGSVIVDDLEFGDSESNKHEEL</sequence>
<evidence type="ECO:0008006" key="4">
    <source>
        <dbReference type="Google" id="ProtNLM"/>
    </source>
</evidence>
<keyword evidence="3" id="KW-1185">Reference proteome</keyword>
<gene>
    <name evidence="2" type="ORF">EV420DRAFT_1678946</name>
</gene>
<protein>
    <recommendedName>
        <fullName evidence="4">Transmembrane protein</fullName>
    </recommendedName>
</protein>
<keyword evidence="1" id="KW-0812">Transmembrane</keyword>
<feature type="transmembrane region" description="Helical" evidence="1">
    <location>
        <begin position="88"/>
        <end position="106"/>
    </location>
</feature>
<feature type="transmembrane region" description="Helical" evidence="1">
    <location>
        <begin position="118"/>
        <end position="138"/>
    </location>
</feature>
<dbReference type="EMBL" id="JAUEPS010000016">
    <property type="protein sequence ID" value="KAK0458817.1"/>
    <property type="molecule type" value="Genomic_DNA"/>
</dbReference>
<feature type="transmembrane region" description="Helical" evidence="1">
    <location>
        <begin position="54"/>
        <end position="76"/>
    </location>
</feature>
<feature type="transmembrane region" description="Helical" evidence="1">
    <location>
        <begin position="226"/>
        <end position="248"/>
    </location>
</feature>
<evidence type="ECO:0000313" key="3">
    <source>
        <dbReference type="Proteomes" id="UP001175211"/>
    </source>
</evidence>
<accession>A0AA39KD59</accession>
<reference evidence="2" key="1">
    <citation type="submission" date="2023-06" db="EMBL/GenBank/DDBJ databases">
        <authorList>
            <consortium name="Lawrence Berkeley National Laboratory"/>
            <person name="Ahrendt S."/>
            <person name="Sahu N."/>
            <person name="Indic B."/>
            <person name="Wong-Bajracharya J."/>
            <person name="Merenyi Z."/>
            <person name="Ke H.-M."/>
            <person name="Monk M."/>
            <person name="Kocsube S."/>
            <person name="Drula E."/>
            <person name="Lipzen A."/>
            <person name="Balint B."/>
            <person name="Henrissat B."/>
            <person name="Andreopoulos B."/>
            <person name="Martin F.M."/>
            <person name="Harder C.B."/>
            <person name="Rigling D."/>
            <person name="Ford K.L."/>
            <person name="Foster G.D."/>
            <person name="Pangilinan J."/>
            <person name="Papanicolaou A."/>
            <person name="Barry K."/>
            <person name="LaButti K."/>
            <person name="Viragh M."/>
            <person name="Koriabine M."/>
            <person name="Yan M."/>
            <person name="Riley R."/>
            <person name="Champramary S."/>
            <person name="Plett K.L."/>
            <person name="Tsai I.J."/>
            <person name="Slot J."/>
            <person name="Sipos G."/>
            <person name="Plett J."/>
            <person name="Nagy L.G."/>
            <person name="Grigoriev I.V."/>
        </authorList>
    </citation>
    <scope>NUCLEOTIDE SEQUENCE</scope>
    <source>
        <strain evidence="2">CCBAS 213</strain>
    </source>
</reference>
<evidence type="ECO:0000313" key="2">
    <source>
        <dbReference type="EMBL" id="KAK0458817.1"/>
    </source>
</evidence>
<dbReference type="RefSeq" id="XP_060331067.1">
    <property type="nucleotide sequence ID" value="XM_060479188.1"/>
</dbReference>
<organism evidence="2 3">
    <name type="scientific">Armillaria tabescens</name>
    <name type="common">Ringless honey mushroom</name>
    <name type="synonym">Agaricus tabescens</name>
    <dbReference type="NCBI Taxonomy" id="1929756"/>
    <lineage>
        <taxon>Eukaryota</taxon>
        <taxon>Fungi</taxon>
        <taxon>Dikarya</taxon>
        <taxon>Basidiomycota</taxon>
        <taxon>Agaricomycotina</taxon>
        <taxon>Agaricomycetes</taxon>
        <taxon>Agaricomycetidae</taxon>
        <taxon>Agaricales</taxon>
        <taxon>Marasmiineae</taxon>
        <taxon>Physalacriaceae</taxon>
        <taxon>Desarmillaria</taxon>
    </lineage>
</organism>
<dbReference type="GeneID" id="85362736"/>
<keyword evidence="1" id="KW-0472">Membrane</keyword>
<feature type="transmembrane region" description="Helical" evidence="1">
    <location>
        <begin position="198"/>
        <end position="220"/>
    </location>
</feature>
<name>A0AA39KD59_ARMTA</name>
<feature type="transmembrane region" description="Helical" evidence="1">
    <location>
        <begin position="20"/>
        <end position="42"/>
    </location>
</feature>